<evidence type="ECO:0000313" key="4">
    <source>
        <dbReference type="EMBL" id="KAL3428156.1"/>
    </source>
</evidence>
<evidence type="ECO:0000313" key="5">
    <source>
        <dbReference type="Proteomes" id="UP001629113"/>
    </source>
</evidence>
<feature type="region of interest" description="Disordered" evidence="2">
    <location>
        <begin position="61"/>
        <end position="94"/>
    </location>
</feature>
<dbReference type="Pfam" id="PF00172">
    <property type="entry name" value="Zn_clus"/>
    <property type="match status" value="1"/>
</dbReference>
<dbReference type="PRINTS" id="PR00755">
    <property type="entry name" value="AFLATOXINBRP"/>
</dbReference>
<reference evidence="4 5" key="1">
    <citation type="submission" date="2024-06" db="EMBL/GenBank/DDBJ databases">
        <title>Complete genome of Phlyctema vagabunda strain 19-DSS-EL-015.</title>
        <authorList>
            <person name="Fiorenzani C."/>
        </authorList>
    </citation>
    <scope>NUCLEOTIDE SEQUENCE [LARGE SCALE GENOMIC DNA]</scope>
    <source>
        <strain evidence="4 5">19-DSS-EL-015</strain>
    </source>
</reference>
<comment type="caution">
    <text evidence="4">The sequence shown here is derived from an EMBL/GenBank/DDBJ whole genome shotgun (WGS) entry which is preliminary data.</text>
</comment>
<sequence>MESEAEPRKTKPRRAHHKTRAGCMQCKQRKIKCDEQKPACLKCEHYGTECSYLQTHPTGGFRSNNTSPSANSSANANPYTSPAPQSTHASPSPLAASSLPTVLPITFTMLDLELFHFWTKETSQFSFSNDEEGSQIFGSVVVQLAFKNPFLMHELLALAGLHMAHMKPQLEHEYHVAATAHHDMALNLFKPELATLSRKNCDACFAFSSLVTFHTWASQNATTARNIFFRNQASEDQESQHLQWMKLHRGNRAIISAVWPWIEDGALAAFFRPWKGLSEDGPMPLLPDEERHLDAVAQAWQASSHSEQVKKILDDSLKALRRVTSLAGTHETISRHAATMAWMTLVPEEFVRLVEDRVPEALIILASYCVLLKQLQYLWWCQGIAESLLKVLTDFLGGEDGPWAEHLRWPSEQVYGMHQQKAQDPGGMVWER</sequence>
<gene>
    <name evidence="4" type="ORF">PVAG01_01665</name>
</gene>
<name>A0ABR4PY18_9HELO</name>
<keyword evidence="1" id="KW-0539">Nucleus</keyword>
<dbReference type="EMBL" id="JBFCZG010000001">
    <property type="protein sequence ID" value="KAL3428156.1"/>
    <property type="molecule type" value="Genomic_DNA"/>
</dbReference>
<accession>A0ABR4PY18</accession>
<dbReference type="CDD" id="cd00067">
    <property type="entry name" value="GAL4"/>
    <property type="match status" value="1"/>
</dbReference>
<dbReference type="Pfam" id="PF11951">
    <property type="entry name" value="Fungal_trans_2"/>
    <property type="match status" value="1"/>
</dbReference>
<feature type="region of interest" description="Disordered" evidence="2">
    <location>
        <begin position="1"/>
        <end position="21"/>
    </location>
</feature>
<proteinExistence type="predicted"/>
<evidence type="ECO:0000256" key="2">
    <source>
        <dbReference type="SAM" id="MobiDB-lite"/>
    </source>
</evidence>
<dbReference type="PROSITE" id="PS00463">
    <property type="entry name" value="ZN2_CY6_FUNGAL_1"/>
    <property type="match status" value="1"/>
</dbReference>
<evidence type="ECO:0000256" key="1">
    <source>
        <dbReference type="ARBA" id="ARBA00023242"/>
    </source>
</evidence>
<dbReference type="InterPro" id="IPR021858">
    <property type="entry name" value="Fun_TF"/>
</dbReference>
<organism evidence="4 5">
    <name type="scientific">Phlyctema vagabunda</name>
    <dbReference type="NCBI Taxonomy" id="108571"/>
    <lineage>
        <taxon>Eukaryota</taxon>
        <taxon>Fungi</taxon>
        <taxon>Dikarya</taxon>
        <taxon>Ascomycota</taxon>
        <taxon>Pezizomycotina</taxon>
        <taxon>Leotiomycetes</taxon>
        <taxon>Helotiales</taxon>
        <taxon>Dermateaceae</taxon>
        <taxon>Phlyctema</taxon>
    </lineage>
</organism>
<feature type="compositionally biased region" description="Low complexity" evidence="2">
    <location>
        <begin position="63"/>
        <end position="94"/>
    </location>
</feature>
<keyword evidence="5" id="KW-1185">Reference proteome</keyword>
<protein>
    <submittedName>
        <fullName evidence="4">Sterol uptake control protein 2</fullName>
    </submittedName>
</protein>
<feature type="compositionally biased region" description="Basic residues" evidence="2">
    <location>
        <begin position="10"/>
        <end position="20"/>
    </location>
</feature>
<dbReference type="Gene3D" id="4.10.240.10">
    <property type="entry name" value="Zn(2)-C6 fungal-type DNA-binding domain"/>
    <property type="match status" value="1"/>
</dbReference>
<dbReference type="InterPro" id="IPR053157">
    <property type="entry name" value="Sterol_Uptake_Regulator"/>
</dbReference>
<dbReference type="PANTHER" id="PTHR47784">
    <property type="entry name" value="STEROL UPTAKE CONTROL PROTEIN 2"/>
    <property type="match status" value="1"/>
</dbReference>
<dbReference type="Proteomes" id="UP001629113">
    <property type="component" value="Unassembled WGS sequence"/>
</dbReference>
<dbReference type="SMART" id="SM00066">
    <property type="entry name" value="GAL4"/>
    <property type="match status" value="1"/>
</dbReference>
<evidence type="ECO:0000259" key="3">
    <source>
        <dbReference type="PROSITE" id="PS50048"/>
    </source>
</evidence>
<dbReference type="InterPro" id="IPR001138">
    <property type="entry name" value="Zn2Cys6_DnaBD"/>
</dbReference>
<dbReference type="SUPFAM" id="SSF57701">
    <property type="entry name" value="Zn2/Cys6 DNA-binding domain"/>
    <property type="match status" value="1"/>
</dbReference>
<dbReference type="InterPro" id="IPR036864">
    <property type="entry name" value="Zn2-C6_fun-type_DNA-bd_sf"/>
</dbReference>
<dbReference type="PROSITE" id="PS50048">
    <property type="entry name" value="ZN2_CY6_FUNGAL_2"/>
    <property type="match status" value="1"/>
</dbReference>
<dbReference type="PANTHER" id="PTHR47784:SF4">
    <property type="entry name" value="ZN(II)2CYS6 TRANSCRIPTION FACTOR (EUROFUNG)"/>
    <property type="match status" value="1"/>
</dbReference>
<feature type="domain" description="Zn(2)-C6 fungal-type" evidence="3">
    <location>
        <begin position="22"/>
        <end position="52"/>
    </location>
</feature>